<sequence>MSQKRARSYDHTSSSDENVIYAGTYDPDIQVIGGSSAEFRRARARQERRHARKVAKREEKRARQNESSSTSSQGSSSGIQYSGAVGADDDVQELKVESGPPDAQAGFETKMSKGTAGQEGSSTSSQAAQDVKAHKARPGEERSEETSKFSKQSGKADNSSGSGSRETASCSENSPTFKKNLEHQHEEKPIAFNFAQVVAGQEGYSTTSQAADQDVMIFKTRTEEKRSEETSKVGKQSRKGDDSSGSGFRELSGCSENAPTLKKNLEHQHEEKPITFNFAQQQVQGATASVIEKPIKLEVENVEVGGNSNNVLETKPQIEQQIVGTSSGKPTGGTVTGEHCEEASEVKPIPEASRTSDETQNDLEVKPGTSSNL</sequence>
<feature type="compositionally biased region" description="Basic residues" evidence="1">
    <location>
        <begin position="46"/>
        <end position="55"/>
    </location>
</feature>
<organism evidence="2 3">
    <name type="scientific">Caenorhabditis angaria</name>
    <dbReference type="NCBI Taxonomy" id="860376"/>
    <lineage>
        <taxon>Eukaryota</taxon>
        <taxon>Metazoa</taxon>
        <taxon>Ecdysozoa</taxon>
        <taxon>Nematoda</taxon>
        <taxon>Chromadorea</taxon>
        <taxon>Rhabditida</taxon>
        <taxon>Rhabditina</taxon>
        <taxon>Rhabditomorpha</taxon>
        <taxon>Rhabditoidea</taxon>
        <taxon>Rhabditidae</taxon>
        <taxon>Peloderinae</taxon>
        <taxon>Caenorhabditis</taxon>
    </lineage>
</organism>
<feature type="compositionally biased region" description="Basic and acidic residues" evidence="1">
    <location>
        <begin position="131"/>
        <end position="148"/>
    </location>
</feature>
<accession>A0A9P1J6E0</accession>
<evidence type="ECO:0000313" key="3">
    <source>
        <dbReference type="Proteomes" id="UP001152747"/>
    </source>
</evidence>
<feature type="compositionally biased region" description="Polar residues" evidence="1">
    <location>
        <begin position="149"/>
        <end position="177"/>
    </location>
</feature>
<keyword evidence="3" id="KW-1185">Reference proteome</keyword>
<feature type="region of interest" description="Disordered" evidence="1">
    <location>
        <begin position="202"/>
        <end position="269"/>
    </location>
</feature>
<feature type="compositionally biased region" description="Low complexity" evidence="1">
    <location>
        <begin position="67"/>
        <end position="83"/>
    </location>
</feature>
<gene>
    <name evidence="2" type="ORF">CAMP_LOCUS19132</name>
</gene>
<feature type="compositionally biased region" description="Basic and acidic residues" evidence="1">
    <location>
        <begin position="220"/>
        <end position="242"/>
    </location>
</feature>
<comment type="caution">
    <text evidence="2">The sequence shown here is derived from an EMBL/GenBank/DDBJ whole genome shotgun (WGS) entry which is preliminary data.</text>
</comment>
<evidence type="ECO:0000313" key="2">
    <source>
        <dbReference type="EMBL" id="CAI5456495.1"/>
    </source>
</evidence>
<feature type="region of interest" description="Disordered" evidence="1">
    <location>
        <begin position="322"/>
        <end position="373"/>
    </location>
</feature>
<dbReference type="EMBL" id="CANHGI010000006">
    <property type="protein sequence ID" value="CAI5456495.1"/>
    <property type="molecule type" value="Genomic_DNA"/>
</dbReference>
<name>A0A9P1J6E0_9PELO</name>
<protein>
    <submittedName>
        <fullName evidence="2">Uncharacterized protein</fullName>
    </submittedName>
</protein>
<evidence type="ECO:0000256" key="1">
    <source>
        <dbReference type="SAM" id="MobiDB-lite"/>
    </source>
</evidence>
<reference evidence="2" key="1">
    <citation type="submission" date="2022-11" db="EMBL/GenBank/DDBJ databases">
        <authorList>
            <person name="Kikuchi T."/>
        </authorList>
    </citation>
    <scope>NUCLEOTIDE SEQUENCE</scope>
    <source>
        <strain evidence="2">PS1010</strain>
    </source>
</reference>
<dbReference type="AlphaFoldDB" id="A0A9P1J6E0"/>
<dbReference type="Proteomes" id="UP001152747">
    <property type="component" value="Unassembled WGS sequence"/>
</dbReference>
<feature type="compositionally biased region" description="Polar residues" evidence="1">
    <location>
        <begin position="118"/>
        <end position="128"/>
    </location>
</feature>
<proteinExistence type="predicted"/>
<feature type="region of interest" description="Disordered" evidence="1">
    <location>
        <begin position="37"/>
        <end position="185"/>
    </location>
</feature>